<dbReference type="EMBL" id="CP002408">
    <property type="protein sequence ID" value="AFU57444.1"/>
    <property type="molecule type" value="Genomic_DNA"/>
</dbReference>
<accession>K0ILY7</accession>
<proteinExistence type="predicted"/>
<protein>
    <submittedName>
        <fullName evidence="1">Uncharacterized protein</fullName>
    </submittedName>
</protein>
<dbReference type="HOGENOM" id="CLU_2021574_0_0_2"/>
<evidence type="ECO:0000313" key="2">
    <source>
        <dbReference type="Proteomes" id="UP000008037"/>
    </source>
</evidence>
<name>K0ILY7_NITGG</name>
<dbReference type="GeneID" id="13796674"/>
<dbReference type="InParanoid" id="K0ILY7"/>
<dbReference type="RefSeq" id="WP_015017990.1">
    <property type="nucleotide sequence ID" value="NC_018719.1"/>
</dbReference>
<organism evidence="1 2">
    <name type="scientific">Nitrososphaera gargensis (strain Ga9.2)</name>
    <dbReference type="NCBI Taxonomy" id="1237085"/>
    <lineage>
        <taxon>Archaea</taxon>
        <taxon>Nitrososphaerota</taxon>
        <taxon>Nitrososphaeria</taxon>
        <taxon>Nitrososphaerales</taxon>
        <taxon>Nitrososphaeraceae</taxon>
        <taxon>Nitrososphaera</taxon>
    </lineage>
</organism>
<sequence>MASWRSSSLAVFILGMAILGVLLYLPAMAQQKFVDNDDIEYTQFTCAPANAELKFGYNCADIWEAEKIARADDKIAEIVNGQEYHLIGYAFVDDAGPHGVSPTSQNPTQYPFLNFFVEGDDR</sequence>
<dbReference type="BioCyc" id="CNIT1237085:G1324-498-MONOMER"/>
<dbReference type="AlphaFoldDB" id="K0ILY7"/>
<keyword evidence="2" id="KW-1185">Reference proteome</keyword>
<evidence type="ECO:0000313" key="1">
    <source>
        <dbReference type="EMBL" id="AFU57444.1"/>
    </source>
</evidence>
<gene>
    <name evidence="1" type="ordered locus">Ngar_c05000</name>
</gene>
<dbReference type="KEGG" id="nga:Ngar_c05000"/>
<dbReference type="Proteomes" id="UP000008037">
    <property type="component" value="Chromosome"/>
</dbReference>
<reference evidence="1 2" key="1">
    <citation type="journal article" date="2012" name="Environ. Microbiol.">
        <title>The genome of the ammonia-oxidizing Candidatus Nitrososphaera gargensis: insights into metabolic versatility and environmental adaptations.</title>
        <authorList>
            <person name="Spang A."/>
            <person name="Poehlein A."/>
            <person name="Offre P."/>
            <person name="Zumbragel S."/>
            <person name="Haider S."/>
            <person name="Rychlik N."/>
            <person name="Nowka B."/>
            <person name="Schmeisser C."/>
            <person name="Lebedeva E.V."/>
            <person name="Rattei T."/>
            <person name="Bohm C."/>
            <person name="Schmid M."/>
            <person name="Galushko A."/>
            <person name="Hatzenpichler R."/>
            <person name="Weinmaier T."/>
            <person name="Daniel R."/>
            <person name="Schleper C."/>
            <person name="Spieck E."/>
            <person name="Streit W."/>
            <person name="Wagner M."/>
        </authorList>
    </citation>
    <scope>NUCLEOTIDE SEQUENCE [LARGE SCALE GENOMIC DNA]</scope>
    <source>
        <strain evidence="2">Ga9.2</strain>
    </source>
</reference>
<dbReference type="STRING" id="1237085.Ngar_c05000"/>